<evidence type="ECO:0000313" key="10">
    <source>
        <dbReference type="Proteomes" id="UP001333110"/>
    </source>
</evidence>
<keyword evidence="6" id="KW-0695">RNA-directed DNA polymerase</keyword>
<dbReference type="SUPFAM" id="SSF53098">
    <property type="entry name" value="Ribonuclease H-like"/>
    <property type="match status" value="3"/>
</dbReference>
<feature type="non-terminal residue" evidence="9">
    <location>
        <position position="854"/>
    </location>
</feature>
<keyword evidence="3" id="KW-0540">Nuclease</keyword>
<gene>
    <name evidence="9" type="ORF">QYF61_005597</name>
</gene>
<evidence type="ECO:0000313" key="9">
    <source>
        <dbReference type="EMBL" id="KAK4806801.1"/>
    </source>
</evidence>
<dbReference type="GO" id="GO:0035613">
    <property type="term" value="F:RNA stem-loop binding"/>
    <property type="evidence" value="ECO:0007669"/>
    <property type="project" value="TreeGrafter"/>
</dbReference>
<comment type="caution">
    <text evidence="9">The sequence shown here is derived from an EMBL/GenBank/DDBJ whole genome shotgun (WGS) entry which is preliminary data.</text>
</comment>
<evidence type="ECO:0000259" key="7">
    <source>
        <dbReference type="PROSITE" id="PS50879"/>
    </source>
</evidence>
<dbReference type="Gene3D" id="1.10.340.70">
    <property type="match status" value="1"/>
</dbReference>
<dbReference type="GO" id="GO:0004523">
    <property type="term" value="F:RNA-DNA hybrid ribonuclease activity"/>
    <property type="evidence" value="ECO:0007669"/>
    <property type="project" value="InterPro"/>
</dbReference>
<dbReference type="InterPro" id="IPR002156">
    <property type="entry name" value="RNaseH_domain"/>
</dbReference>
<evidence type="ECO:0000256" key="1">
    <source>
        <dbReference type="ARBA" id="ARBA00022679"/>
    </source>
</evidence>
<proteinExistence type="predicted"/>
<dbReference type="FunFam" id="3.30.420.10:FF:000032">
    <property type="entry name" value="Retrovirus-related Pol polyprotein from transposon 297-like Protein"/>
    <property type="match status" value="1"/>
</dbReference>
<dbReference type="PANTHER" id="PTHR41694">
    <property type="entry name" value="ENDOGENOUS RETROVIRUS GROUP K MEMBER POL PROTEIN"/>
    <property type="match status" value="1"/>
</dbReference>
<name>A0AAN7MLU7_MYCAM</name>
<evidence type="ECO:0000256" key="2">
    <source>
        <dbReference type="ARBA" id="ARBA00022695"/>
    </source>
</evidence>
<dbReference type="InterPro" id="IPR012337">
    <property type="entry name" value="RNaseH-like_sf"/>
</dbReference>
<feature type="domain" description="Integrase catalytic" evidence="8">
    <location>
        <begin position="139"/>
        <end position="312"/>
    </location>
</feature>
<sequence>MVANALWGWLQQGKQSNWQHRGKPIWAATLWQDIAAREENLVVKVRHVGAHVPKSQATEEHQNNQQVDQAAKIEVAQVDLDWQHKGELFIARWAHDPSGHQGRDATYRWACDRGVDLTMDTIAQVIHECATCAAIKQTKRLKPLWYGGQWLKYQYGEAWKINYITLPQTHQGKRYGLTMVEATTGWLETCPVPHAIARNTILGLEKQVLWRHGTPESIESDNGTHFRNNLIDTWAKEHGIEWVYHIPYHAPASGKIGRCNGLLKTTLRAMSGHHWISPSRLAKYQAVLLEQGDVVISLTSALNPATLLPISESGKLHHDCLTTIEQVYSSRPDLRDEPLPNAELEVFTDGSSFMLEGRRKAGYAVVTPTRALEAKSLPSNTSAQKAELVALTRALELSQGKTLNIYTDSKYAFGVVHAHGAIWKERGLSSSHGTPIKYGTEIMKLLQAVLQPKEVAIMHCKAHQKGNSEITKGNRKADQLAKEAALQKSKFEGALIPVPHLELSPPQYTKKENKLAEQLDCSKNDQGWWVTPLKQLLISEKMMEILLEKLHQETHSGADALVLIAKRHIIGPRMQSLEDIIVKKCALCCANNPKIAKKNMGGIVKQGITPREYWQIDFTESTRCNLYKYFLVMVDTFSGWPKAFPCRAKAAREVITILLKEIIPRFGVPEGISSDNGPHFIAEIVQGVSRFLDIQWDLHTPWRPQSSGKVERINQTLKRQISKVCQETQMKWVDILPIALMGVRITARVREGVSPFEILLGKPHPINHLTTKGDQMHIEGQAVITEYLISLSQSLSSLHRYLNQKTPIPLNTPVHPFQPGDTSEEGARPGQVDLYANWRTETLTNQGLSMNCIK</sequence>
<dbReference type="InterPro" id="IPR001584">
    <property type="entry name" value="Integrase_cat-core"/>
</dbReference>
<dbReference type="CDD" id="cd09273">
    <property type="entry name" value="RNase_HI_RT_Bel"/>
    <property type="match status" value="1"/>
</dbReference>
<dbReference type="GO" id="GO:0003964">
    <property type="term" value="F:RNA-directed DNA polymerase activity"/>
    <property type="evidence" value="ECO:0007669"/>
    <property type="project" value="UniProtKB-KW"/>
</dbReference>
<organism evidence="9 10">
    <name type="scientific">Mycteria americana</name>
    <name type="common">Wood stork</name>
    <dbReference type="NCBI Taxonomy" id="33587"/>
    <lineage>
        <taxon>Eukaryota</taxon>
        <taxon>Metazoa</taxon>
        <taxon>Chordata</taxon>
        <taxon>Craniata</taxon>
        <taxon>Vertebrata</taxon>
        <taxon>Euteleostomi</taxon>
        <taxon>Archelosauria</taxon>
        <taxon>Archosauria</taxon>
        <taxon>Dinosauria</taxon>
        <taxon>Saurischia</taxon>
        <taxon>Theropoda</taxon>
        <taxon>Coelurosauria</taxon>
        <taxon>Aves</taxon>
        <taxon>Neognathae</taxon>
        <taxon>Neoaves</taxon>
        <taxon>Aequornithes</taxon>
        <taxon>Ciconiiformes</taxon>
        <taxon>Ciconiidae</taxon>
        <taxon>Mycteria</taxon>
    </lineage>
</organism>
<dbReference type="Pfam" id="PF00075">
    <property type="entry name" value="RNase_H"/>
    <property type="match status" value="1"/>
</dbReference>
<dbReference type="PROSITE" id="PS50994">
    <property type="entry name" value="INTEGRASE"/>
    <property type="match status" value="2"/>
</dbReference>
<dbReference type="AlphaFoldDB" id="A0AAN7MLU7"/>
<keyword evidence="5" id="KW-0378">Hydrolase</keyword>
<dbReference type="PROSITE" id="PS50879">
    <property type="entry name" value="RNASE_H_1"/>
    <property type="match status" value="1"/>
</dbReference>
<dbReference type="Pfam" id="PF00665">
    <property type="entry name" value="rve"/>
    <property type="match status" value="2"/>
</dbReference>
<dbReference type="Proteomes" id="UP001333110">
    <property type="component" value="Unassembled WGS sequence"/>
</dbReference>
<evidence type="ECO:0000256" key="4">
    <source>
        <dbReference type="ARBA" id="ARBA00022759"/>
    </source>
</evidence>
<reference evidence="9 10" key="1">
    <citation type="journal article" date="2023" name="J. Hered.">
        <title>Chromosome-level genome of the wood stork (Mycteria americana) provides insight into avian chromosome evolution.</title>
        <authorList>
            <person name="Flamio R. Jr."/>
            <person name="Ramstad K.M."/>
        </authorList>
    </citation>
    <scope>NUCLEOTIDE SEQUENCE [LARGE SCALE GENOMIC DNA]</scope>
    <source>
        <strain evidence="9">JAX WOST 10</strain>
    </source>
</reference>
<evidence type="ECO:0000256" key="5">
    <source>
        <dbReference type="ARBA" id="ARBA00022801"/>
    </source>
</evidence>
<evidence type="ECO:0000259" key="8">
    <source>
        <dbReference type="PROSITE" id="PS50994"/>
    </source>
</evidence>
<keyword evidence="2" id="KW-0548">Nucleotidyltransferase</keyword>
<accession>A0AAN7MLU7</accession>
<protein>
    <submittedName>
        <fullName evidence="9">Uncharacterized protein</fullName>
    </submittedName>
</protein>
<feature type="domain" description="RNase H type-1" evidence="7">
    <location>
        <begin position="340"/>
        <end position="486"/>
    </location>
</feature>
<dbReference type="GO" id="GO:0015074">
    <property type="term" value="P:DNA integration"/>
    <property type="evidence" value="ECO:0007669"/>
    <property type="project" value="InterPro"/>
</dbReference>
<keyword evidence="4" id="KW-0255">Endonuclease</keyword>
<dbReference type="Gene3D" id="3.30.420.10">
    <property type="entry name" value="Ribonuclease H-like superfamily/Ribonuclease H"/>
    <property type="match status" value="4"/>
</dbReference>
<feature type="domain" description="Integrase catalytic" evidence="8">
    <location>
        <begin position="606"/>
        <end position="763"/>
    </location>
</feature>
<evidence type="ECO:0000256" key="6">
    <source>
        <dbReference type="ARBA" id="ARBA00022918"/>
    </source>
</evidence>
<evidence type="ECO:0000256" key="3">
    <source>
        <dbReference type="ARBA" id="ARBA00022722"/>
    </source>
</evidence>
<dbReference type="PANTHER" id="PTHR41694:SF5">
    <property type="entry name" value="RIBONUCLEASE H"/>
    <property type="match status" value="1"/>
</dbReference>
<dbReference type="EMBL" id="JAUNZN010000033">
    <property type="protein sequence ID" value="KAK4806801.1"/>
    <property type="molecule type" value="Genomic_DNA"/>
</dbReference>
<keyword evidence="1" id="KW-0808">Transferase</keyword>
<dbReference type="InterPro" id="IPR036397">
    <property type="entry name" value="RNaseH_sf"/>
</dbReference>
<keyword evidence="10" id="KW-1185">Reference proteome</keyword>